<feature type="domain" description="Homing endonuclease LAGLIDADG" evidence="3">
    <location>
        <begin position="94"/>
        <end position="265"/>
    </location>
</feature>
<accession>A0A4D6FFC4</accession>
<organism evidence="4">
    <name type="scientific">Armillaria sinapina</name>
    <dbReference type="NCBI Taxonomy" id="64372"/>
    <lineage>
        <taxon>Eukaryota</taxon>
        <taxon>Fungi</taxon>
        <taxon>Dikarya</taxon>
        <taxon>Basidiomycota</taxon>
        <taxon>Agaricomycotina</taxon>
        <taxon>Agaricomycetes</taxon>
        <taxon>Agaricomycetidae</taxon>
        <taxon>Agaricales</taxon>
        <taxon>Marasmiineae</taxon>
        <taxon>Physalacriaceae</taxon>
        <taxon>Armillaria</taxon>
    </lineage>
</organism>
<evidence type="ECO:0000256" key="2">
    <source>
        <dbReference type="SAM" id="SignalP"/>
    </source>
</evidence>
<reference evidence="4" key="1">
    <citation type="journal article" date="2019" name="BMC Genomics">
        <title>Mobile genetic elements explain size variation in the mitochondrial genomes of four closely-related Armillaria species.</title>
        <authorList>
            <person name="Kolesnikova A.I."/>
            <person name="Putintseva Y.A."/>
            <person name="Simonov E.P."/>
            <person name="Biriukov V.V."/>
            <person name="Oreshkova N.V."/>
            <person name="Pavlov I.N."/>
            <person name="Sharov V.V."/>
            <person name="Kuzmin D.A."/>
            <person name="Anderson J.B."/>
            <person name="Krutovsky K.V."/>
        </authorList>
    </citation>
    <scope>NUCLEOTIDE SEQUENCE</scope>
</reference>
<dbReference type="GO" id="GO:0004519">
    <property type="term" value="F:endonuclease activity"/>
    <property type="evidence" value="ECO:0007669"/>
    <property type="project" value="InterPro"/>
</dbReference>
<dbReference type="GeneID" id="40135481"/>
<name>A0A4D6FFC4_9AGAR</name>
<dbReference type="SUPFAM" id="SSF55608">
    <property type="entry name" value="Homing endonucleases"/>
    <property type="match status" value="1"/>
</dbReference>
<dbReference type="InterPro" id="IPR027434">
    <property type="entry name" value="Homing_endonucl"/>
</dbReference>
<comment type="function">
    <text evidence="1">Mitochondrial DNA endonuclease involved in intron homing.</text>
</comment>
<sequence>MLLNIIITLLDCLAKIFQVNFAFISDIFLEGTNLSYLNSVLLTDPTVLLRLGWQSVSYAEKDLNKISSAVQGLTKSTRLRADKRIGPHNHVVLSILFGSLLGDGHGERRKQGNGTRFTFYQEGFHVSYLLWLHNLLLNLGYCSPNIPNIQTRLGEKGTVRKIIRFRTWTFTSFNWIHELWYIKGVKVVPLNTGDFLTPLALAIWIMDDGGKVNQALKLSTNSFSYSDCLLLVKVLHNNFKLKASVQSAGVPNQYQIYIWKESMPLLREIVLPYVHSSMSYKLGY</sequence>
<evidence type="ECO:0000256" key="1">
    <source>
        <dbReference type="ARBA" id="ARBA00002670"/>
    </source>
</evidence>
<evidence type="ECO:0000313" key="4">
    <source>
        <dbReference type="EMBL" id="QCB16351.1"/>
    </source>
</evidence>
<dbReference type="Gene3D" id="3.10.28.10">
    <property type="entry name" value="Homing endonucleases"/>
    <property type="match status" value="2"/>
</dbReference>
<evidence type="ECO:0000259" key="3">
    <source>
        <dbReference type="Pfam" id="PF03161"/>
    </source>
</evidence>
<keyword evidence="2" id="KW-0732">Signal</keyword>
<gene>
    <name evidence="4" type="primary">oi2cob</name>
</gene>
<dbReference type="EMBL" id="MH282847">
    <property type="protein sequence ID" value="QCB16351.1"/>
    <property type="molecule type" value="Genomic_DNA"/>
</dbReference>
<proteinExistence type="predicted"/>
<protein>
    <recommendedName>
        <fullName evidence="3">Homing endonuclease LAGLIDADG domain-containing protein</fullName>
    </recommendedName>
</protein>
<feature type="chain" id="PRO_5026196169" description="Homing endonuclease LAGLIDADG domain-containing protein" evidence="2">
    <location>
        <begin position="19"/>
        <end position="284"/>
    </location>
</feature>
<feature type="signal peptide" evidence="2">
    <location>
        <begin position="1"/>
        <end position="18"/>
    </location>
</feature>
<dbReference type="RefSeq" id="YP_009631571.1">
    <property type="nucleotide sequence ID" value="NC_042229.1"/>
</dbReference>
<keyword evidence="4" id="KW-0496">Mitochondrion</keyword>
<dbReference type="InterPro" id="IPR004860">
    <property type="entry name" value="LAGLIDADG_dom"/>
</dbReference>
<dbReference type="AlphaFoldDB" id="A0A4D6FFC4"/>
<geneLocation type="mitochondrion" evidence="4"/>
<dbReference type="Pfam" id="PF03161">
    <property type="entry name" value="LAGLIDADG_2"/>
    <property type="match status" value="1"/>
</dbReference>